<evidence type="ECO:0000313" key="2">
    <source>
        <dbReference type="Proteomes" id="UP001595921"/>
    </source>
</evidence>
<reference evidence="1 2" key="1">
    <citation type="journal article" date="2019" name="Int. J. Syst. Evol. Microbiol.">
        <title>The Global Catalogue of Microorganisms (GCM) 10K type strain sequencing project: providing services to taxonomists for standard genome sequencing and annotation.</title>
        <authorList>
            <consortium name="The Broad Institute Genomics Platform"/>
            <consortium name="The Broad Institute Genome Sequencing Center for Infectious Disease"/>
            <person name="Wu L."/>
            <person name="Ma J."/>
        </authorList>
    </citation>
    <scope>NUCLEOTIDE SEQUENCE [LARGE SCALE GENOMIC DNA]</scope>
    <source>
        <strain evidence="1 2">CGMCC 1.12553</strain>
    </source>
</reference>
<dbReference type="AlphaFoldDB" id="A0ABD5PIM0"/>
<accession>A0ABD5PIM0</accession>
<dbReference type="RefSeq" id="WP_390202551.1">
    <property type="nucleotide sequence ID" value="NZ_JAODIW010000005.1"/>
</dbReference>
<evidence type="ECO:0008006" key="3">
    <source>
        <dbReference type="Google" id="ProtNLM"/>
    </source>
</evidence>
<name>A0ABD5PIM0_9EURY</name>
<comment type="caution">
    <text evidence="1">The sequence shown here is derived from an EMBL/GenBank/DDBJ whole genome shotgun (WGS) entry which is preliminary data.</text>
</comment>
<dbReference type="Proteomes" id="UP001595921">
    <property type="component" value="Unassembled WGS sequence"/>
</dbReference>
<protein>
    <recommendedName>
        <fullName evidence="3">Carboxymuconolactone decarboxylase family protein</fullName>
    </recommendedName>
</protein>
<gene>
    <name evidence="1" type="ORF">ACFO0N_21965</name>
</gene>
<proteinExistence type="predicted"/>
<sequence length="30" mass="3360">MTTAVNECQYCVRFHTERASEVGVVGKSRT</sequence>
<dbReference type="EMBL" id="JBHSDS010000017">
    <property type="protein sequence ID" value="MFC4360616.1"/>
    <property type="molecule type" value="Genomic_DNA"/>
</dbReference>
<dbReference type="SUPFAM" id="SSF69118">
    <property type="entry name" value="AhpD-like"/>
    <property type="match status" value="1"/>
</dbReference>
<keyword evidence="2" id="KW-1185">Reference proteome</keyword>
<organism evidence="1 2">
    <name type="scientific">Halobium salinum</name>
    <dbReference type="NCBI Taxonomy" id="1364940"/>
    <lineage>
        <taxon>Archaea</taxon>
        <taxon>Methanobacteriati</taxon>
        <taxon>Methanobacteriota</taxon>
        <taxon>Stenosarchaea group</taxon>
        <taxon>Halobacteria</taxon>
        <taxon>Halobacteriales</taxon>
        <taxon>Haloferacaceae</taxon>
        <taxon>Halobium</taxon>
    </lineage>
</organism>
<evidence type="ECO:0000313" key="1">
    <source>
        <dbReference type="EMBL" id="MFC4360616.1"/>
    </source>
</evidence>
<dbReference type="InterPro" id="IPR029032">
    <property type="entry name" value="AhpD-like"/>
</dbReference>